<sequence length="65" mass="7792">MVVTVWNIGFLKKGTERSLELPMCRLQKLLRLVRRTSSCQDKLVYHHLVLKFIHIRRSLLSKRVF</sequence>
<protein>
    <submittedName>
        <fullName evidence="1">Uncharacterized protein</fullName>
    </submittedName>
</protein>
<proteinExistence type="predicted"/>
<organism evidence="1">
    <name type="scientific">Anguilla anguilla</name>
    <name type="common">European freshwater eel</name>
    <name type="synonym">Muraena anguilla</name>
    <dbReference type="NCBI Taxonomy" id="7936"/>
    <lineage>
        <taxon>Eukaryota</taxon>
        <taxon>Metazoa</taxon>
        <taxon>Chordata</taxon>
        <taxon>Craniata</taxon>
        <taxon>Vertebrata</taxon>
        <taxon>Euteleostomi</taxon>
        <taxon>Actinopterygii</taxon>
        <taxon>Neopterygii</taxon>
        <taxon>Teleostei</taxon>
        <taxon>Anguilliformes</taxon>
        <taxon>Anguillidae</taxon>
        <taxon>Anguilla</taxon>
    </lineage>
</organism>
<name>A0A0E9RP98_ANGAN</name>
<reference evidence="1" key="2">
    <citation type="journal article" date="2015" name="Fish Shellfish Immunol.">
        <title>Early steps in the European eel (Anguilla anguilla)-Vibrio vulnificus interaction in the gills: Role of the RtxA13 toxin.</title>
        <authorList>
            <person name="Callol A."/>
            <person name="Pajuelo D."/>
            <person name="Ebbesson L."/>
            <person name="Teles M."/>
            <person name="MacKenzie S."/>
            <person name="Amaro C."/>
        </authorList>
    </citation>
    <scope>NUCLEOTIDE SEQUENCE</scope>
</reference>
<accession>A0A0E9RP98</accession>
<dbReference type="AlphaFoldDB" id="A0A0E9RP98"/>
<reference evidence="1" key="1">
    <citation type="submission" date="2014-11" db="EMBL/GenBank/DDBJ databases">
        <authorList>
            <person name="Amaro Gonzalez C."/>
        </authorList>
    </citation>
    <scope>NUCLEOTIDE SEQUENCE</scope>
</reference>
<evidence type="ECO:0000313" key="1">
    <source>
        <dbReference type="EMBL" id="JAH30909.1"/>
    </source>
</evidence>
<dbReference type="EMBL" id="GBXM01077668">
    <property type="protein sequence ID" value="JAH30909.1"/>
    <property type="molecule type" value="Transcribed_RNA"/>
</dbReference>